<gene>
    <name evidence="1" type="ORF">SAMN05421825_2575</name>
</gene>
<dbReference type="Pfam" id="PF08877">
    <property type="entry name" value="MepB-like"/>
    <property type="match status" value="1"/>
</dbReference>
<sequence>MNIELQHLNDLILKELNLQLSEITPDLECEEYSGFNFKINQTNYKFRKSKLTPKKVGQFVTFWKRDLYGKTVPFDVNDDFAFYIISIEESENSGFFLFPKVILEKENLISSEQKTGKRGFRIYADWHFPNNKQAEKTKLWQTEYFINYSDSDELISNQFRKITKL</sequence>
<dbReference type="STRING" id="454006.SAMN05421825_2575"/>
<accession>A0A1G7R6G7</accession>
<dbReference type="EMBL" id="FNBH01000003">
    <property type="protein sequence ID" value="SDG06391.1"/>
    <property type="molecule type" value="Genomic_DNA"/>
</dbReference>
<dbReference type="InterPro" id="IPR011235">
    <property type="entry name" value="MepB-like"/>
</dbReference>
<name>A0A1G7R6G7_9FLAO</name>
<dbReference type="Gene3D" id="3.40.1350.140">
    <property type="entry name" value="MepB-like"/>
    <property type="match status" value="1"/>
</dbReference>
<dbReference type="PIRSF" id="PIRSF032285">
    <property type="entry name" value="UCP032285"/>
    <property type="match status" value="1"/>
</dbReference>
<dbReference type="AlphaFoldDB" id="A0A1G7R6G7"/>
<reference evidence="2" key="1">
    <citation type="submission" date="2016-10" db="EMBL/GenBank/DDBJ databases">
        <authorList>
            <person name="Varghese N."/>
            <person name="Submissions S."/>
        </authorList>
    </citation>
    <scope>NUCLEOTIDE SEQUENCE [LARGE SCALE GENOMIC DNA]</scope>
    <source>
        <strain evidence="2">DSM 19684</strain>
    </source>
</reference>
<dbReference type="Proteomes" id="UP000199203">
    <property type="component" value="Unassembled WGS sequence"/>
</dbReference>
<protein>
    <recommendedName>
        <fullName evidence="3">MepB family protein</fullName>
    </recommendedName>
</protein>
<evidence type="ECO:0000313" key="1">
    <source>
        <dbReference type="EMBL" id="SDG06391.1"/>
    </source>
</evidence>
<proteinExistence type="predicted"/>
<organism evidence="1 2">
    <name type="scientific">Epilithonimonas hungarica</name>
    <dbReference type="NCBI Taxonomy" id="454006"/>
    <lineage>
        <taxon>Bacteria</taxon>
        <taxon>Pseudomonadati</taxon>
        <taxon>Bacteroidota</taxon>
        <taxon>Flavobacteriia</taxon>
        <taxon>Flavobacteriales</taxon>
        <taxon>Weeksellaceae</taxon>
        <taxon>Chryseobacterium group</taxon>
        <taxon>Epilithonimonas</taxon>
    </lineage>
</organism>
<dbReference type="InterPro" id="IPR038231">
    <property type="entry name" value="MepB-like_sf"/>
</dbReference>
<keyword evidence="2" id="KW-1185">Reference proteome</keyword>
<dbReference type="OrthoDB" id="4954833at2"/>
<evidence type="ECO:0000313" key="2">
    <source>
        <dbReference type="Proteomes" id="UP000199203"/>
    </source>
</evidence>
<dbReference type="RefSeq" id="WP_089873844.1">
    <property type="nucleotide sequence ID" value="NZ_FNBH01000003.1"/>
</dbReference>
<evidence type="ECO:0008006" key="3">
    <source>
        <dbReference type="Google" id="ProtNLM"/>
    </source>
</evidence>